<evidence type="ECO:0000313" key="2">
    <source>
        <dbReference type="EMBL" id="QEE29983.1"/>
    </source>
</evidence>
<proteinExistence type="predicted"/>
<dbReference type="RefSeq" id="WP_147649253.1">
    <property type="nucleotide sequence ID" value="NZ_CP042806.1"/>
</dbReference>
<sequence>MATVSISDPATCAGPSGPFLHVYVTVVDVQVHTSATASATDSGWQDLTPNLSSSPKQIDLLGQANNQCFLATLGDAKQLQAGTYQQIRVILADNSASISSNQCSAAGTANCVVLSADSKAYALQLSSEAKTGIKIPSGQLASGGFTIGAGQTKDLNIDFDTCASIVQTGNGQFRLKPVLHAGEVTTTATSINGTVIDKVSGKVIPGNVLVALEQKDSTGVDRIVMSTLTNADGTFTFCPLPTGMYDVVVVGITSTGTVYAPAIVTGVANGETTGTIALSAPLLAGTSTATLAGKVTSQNASNSGTVTDVSLSALETISATTYTIPLVPNALQNAATATVTTAAGSSCPNNTDCATYSVLLPAAGVYIGAYSTSGATLMQSSPYATYIVDGIAFVPSSGGTLNCTPSEMKSQAYALTAGGATISVTSALAFTQCQ</sequence>
<reference evidence="2 3" key="1">
    <citation type="submission" date="2019-08" db="EMBL/GenBank/DDBJ databases">
        <title>Complete genome sequence of Terriglobus albidus strain ORNL.</title>
        <authorList>
            <person name="Podar M."/>
        </authorList>
    </citation>
    <scope>NUCLEOTIDE SEQUENCE [LARGE SCALE GENOMIC DNA]</scope>
    <source>
        <strain evidence="2 3">ORNL</strain>
    </source>
</reference>
<dbReference type="Pfam" id="PF14321">
    <property type="entry name" value="DUF4382"/>
    <property type="match status" value="1"/>
</dbReference>
<dbReference type="OrthoDB" id="2111471at2"/>
<protein>
    <submittedName>
        <fullName evidence="2">DUF4382 domain-containing protein</fullName>
    </submittedName>
</protein>
<name>A0A5B9ECU0_9BACT</name>
<dbReference type="Pfam" id="PF13620">
    <property type="entry name" value="CarboxypepD_reg"/>
    <property type="match status" value="1"/>
</dbReference>
<feature type="domain" description="DUF4382" evidence="1">
    <location>
        <begin position="3"/>
        <end position="177"/>
    </location>
</feature>
<keyword evidence="3" id="KW-1185">Reference proteome</keyword>
<dbReference type="Proteomes" id="UP000321820">
    <property type="component" value="Chromosome"/>
</dbReference>
<gene>
    <name evidence="2" type="ORF">FTW19_19570</name>
</gene>
<evidence type="ECO:0000313" key="3">
    <source>
        <dbReference type="Proteomes" id="UP000321820"/>
    </source>
</evidence>
<accession>A0A5B9ECU0</accession>
<dbReference type="SUPFAM" id="SSF49478">
    <property type="entry name" value="Cna protein B-type domain"/>
    <property type="match status" value="1"/>
</dbReference>
<dbReference type="AlphaFoldDB" id="A0A5B9ECU0"/>
<dbReference type="EMBL" id="CP042806">
    <property type="protein sequence ID" value="QEE29983.1"/>
    <property type="molecule type" value="Genomic_DNA"/>
</dbReference>
<dbReference type="KEGG" id="talb:FTW19_19570"/>
<evidence type="ECO:0000259" key="1">
    <source>
        <dbReference type="Pfam" id="PF14321"/>
    </source>
</evidence>
<dbReference type="InterPro" id="IPR025491">
    <property type="entry name" value="DUF4382"/>
</dbReference>
<dbReference type="Gene3D" id="2.60.40.1120">
    <property type="entry name" value="Carboxypeptidase-like, regulatory domain"/>
    <property type="match status" value="1"/>
</dbReference>
<organism evidence="2 3">
    <name type="scientific">Terriglobus albidus</name>
    <dbReference type="NCBI Taxonomy" id="1592106"/>
    <lineage>
        <taxon>Bacteria</taxon>
        <taxon>Pseudomonadati</taxon>
        <taxon>Acidobacteriota</taxon>
        <taxon>Terriglobia</taxon>
        <taxon>Terriglobales</taxon>
        <taxon>Acidobacteriaceae</taxon>
        <taxon>Terriglobus</taxon>
    </lineage>
</organism>